<feature type="compositionally biased region" description="Polar residues" evidence="1">
    <location>
        <begin position="519"/>
        <end position="534"/>
    </location>
</feature>
<reference evidence="2 3" key="1">
    <citation type="journal article" date="2019" name="Fungal Biol. Biotechnol.">
        <title>Draft genome sequence of fastidious pathogen Ceratobasidium theobromae, which causes vascular-streak dieback in Theobroma cacao.</title>
        <authorList>
            <person name="Ali S.S."/>
            <person name="Asman A."/>
            <person name="Shao J."/>
            <person name="Firmansyah A.P."/>
            <person name="Susilo A.W."/>
            <person name="Rosmana A."/>
            <person name="McMahon P."/>
            <person name="Junaid M."/>
            <person name="Guest D."/>
            <person name="Kheng T.Y."/>
            <person name="Meinhardt L.W."/>
            <person name="Bailey B.A."/>
        </authorList>
    </citation>
    <scope>NUCLEOTIDE SEQUENCE [LARGE SCALE GENOMIC DNA]</scope>
    <source>
        <strain evidence="2 3">CT2</strain>
    </source>
</reference>
<gene>
    <name evidence="2" type="ORF">CTheo_718</name>
</gene>
<feature type="compositionally biased region" description="Basic and acidic residues" evidence="1">
    <location>
        <begin position="868"/>
        <end position="884"/>
    </location>
</feature>
<comment type="caution">
    <text evidence="2">The sequence shown here is derived from an EMBL/GenBank/DDBJ whole genome shotgun (WGS) entry which is preliminary data.</text>
</comment>
<protein>
    <submittedName>
        <fullName evidence="2">Transcriptional activator protein DAL81</fullName>
    </submittedName>
</protein>
<dbReference type="CDD" id="cd09917">
    <property type="entry name" value="F-box_SF"/>
    <property type="match status" value="1"/>
</dbReference>
<evidence type="ECO:0000313" key="3">
    <source>
        <dbReference type="Proteomes" id="UP000383932"/>
    </source>
</evidence>
<feature type="region of interest" description="Disordered" evidence="1">
    <location>
        <begin position="510"/>
        <end position="534"/>
    </location>
</feature>
<keyword evidence="3" id="KW-1185">Reference proteome</keyword>
<name>A0A5N5QW85_9AGAM</name>
<dbReference type="OrthoDB" id="270318at2759"/>
<dbReference type="EMBL" id="SSOP01000005">
    <property type="protein sequence ID" value="KAB5595954.1"/>
    <property type="molecule type" value="Genomic_DNA"/>
</dbReference>
<dbReference type="SUPFAM" id="SSF81383">
    <property type="entry name" value="F-box domain"/>
    <property type="match status" value="1"/>
</dbReference>
<evidence type="ECO:0000256" key="1">
    <source>
        <dbReference type="SAM" id="MobiDB-lite"/>
    </source>
</evidence>
<dbReference type="InterPro" id="IPR036047">
    <property type="entry name" value="F-box-like_dom_sf"/>
</dbReference>
<proteinExistence type="predicted"/>
<feature type="region of interest" description="Disordered" evidence="1">
    <location>
        <begin position="830"/>
        <end position="884"/>
    </location>
</feature>
<dbReference type="Proteomes" id="UP000383932">
    <property type="component" value="Unassembled WGS sequence"/>
</dbReference>
<sequence length="884" mass="101514">MDLFSYLSDDVLLLIFIQLDDPLSLSQTSKRFYRISKESYTRALYFITRYGHQHAMYWALGRGKLVDKQMLDIMINNGAHLSRYLIQCVMQYRGHSAPHSFIKKHWAHNLSFDSFVHLLNIAANRMGYKDLEWSKNADDGAVFRQWLVDKKSHGGRARVEWEVIQDMFEKYGFIPFCPKDPLVLDFPLALSYEPRLLPLAVKNGFRIDVKYRDFIFRKVFEKPAVVRDGRDETIIKMVEDLQRLDPIRTVAAEVCMEAKINEHGYLALKKLDLARKLPYTLSSLVSALIKLFSNTRSVTFPKIISLIQSLHSNYPNPSDPKIRHVLLTTVFCSPTNAAWSDDTDGVLMAQLLDKLVELRLIQPLVPDGMPSHCKPKSKDLQDIPKALSREELMEVLLSPFVENERSCIAYAKSPTGMGLGDWEIVKLKGEVAVRCLPISSKGKLLKRLCEDKRIEAQVVEAMKYQANRLEDLPESFSLECATYRATLGASLPVIGVDMYGFVPLWATNTEEDEELRQSPEPQRSFAGSSSDDAQTSIFTSSNYDLGTISQDTLTARLDREESGTRWARRRWWSHSQGHQISTELEAKLPYPVSPRLVAEHILEHFKSDHRATAIMMTHCIINGNGQVLNLYIDENVPITLFHFKVLARLGRQPFWKFWNKIERQKFYFSEEDYLPPENVKLASSGKMSINTLCNPDPKSERSPTPVALLGFEEGSSRPRRMAASATRSYKIPTDSDEDEMSEEIDYSYLAPKRGRAKGKGKGKATERTSIQPESMDLHLWTKHLGLLLKEEEKKWKERKRLAEKDEFGRPKERIFKTEFMRSLASKLGALRERDRATTPVPTAEDDSDEEYIQRPAARNKRKSQSARWAEREDRTSTKRPRISE</sequence>
<evidence type="ECO:0000313" key="2">
    <source>
        <dbReference type="EMBL" id="KAB5595954.1"/>
    </source>
</evidence>
<accession>A0A5N5QW85</accession>
<dbReference type="AlphaFoldDB" id="A0A5N5QW85"/>
<organism evidence="2 3">
    <name type="scientific">Ceratobasidium theobromae</name>
    <dbReference type="NCBI Taxonomy" id="1582974"/>
    <lineage>
        <taxon>Eukaryota</taxon>
        <taxon>Fungi</taxon>
        <taxon>Dikarya</taxon>
        <taxon>Basidiomycota</taxon>
        <taxon>Agaricomycotina</taxon>
        <taxon>Agaricomycetes</taxon>
        <taxon>Cantharellales</taxon>
        <taxon>Ceratobasidiaceae</taxon>
        <taxon>Ceratobasidium</taxon>
    </lineage>
</organism>